<dbReference type="EMBL" id="JAUEIR010000006">
    <property type="protein sequence ID" value="MDN0069560.1"/>
    <property type="molecule type" value="Genomic_DNA"/>
</dbReference>
<evidence type="ECO:0000256" key="2">
    <source>
        <dbReference type="SAM" id="SignalP"/>
    </source>
</evidence>
<dbReference type="PROSITE" id="PS51272">
    <property type="entry name" value="SLH"/>
    <property type="match status" value="3"/>
</dbReference>
<dbReference type="InterPro" id="IPR051465">
    <property type="entry name" value="Cell_Envelope_Struct_Comp"/>
</dbReference>
<dbReference type="Pfam" id="PF00395">
    <property type="entry name" value="SLH"/>
    <property type="match status" value="3"/>
</dbReference>
<dbReference type="Proteomes" id="UP001168505">
    <property type="component" value="Unassembled WGS sequence"/>
</dbReference>
<feature type="compositionally biased region" description="Pro residues" evidence="1">
    <location>
        <begin position="819"/>
        <end position="837"/>
    </location>
</feature>
<proteinExistence type="predicted"/>
<protein>
    <submittedName>
        <fullName evidence="4">S-layer homology domain-containing protein</fullName>
    </submittedName>
</protein>
<dbReference type="InterPro" id="IPR001119">
    <property type="entry name" value="SLH_dom"/>
</dbReference>
<reference evidence="4" key="1">
    <citation type="submission" date="2023-06" db="EMBL/GenBank/DDBJ databases">
        <authorList>
            <person name="Zeman M."/>
            <person name="Kubasova T."/>
            <person name="Jahodarova E."/>
            <person name="Nykrynova M."/>
            <person name="Rychlik I."/>
        </authorList>
    </citation>
    <scope>NUCLEOTIDE SEQUENCE</scope>
    <source>
        <strain evidence="4">15_COKtk</strain>
    </source>
</reference>
<feature type="domain" description="SLH" evidence="3">
    <location>
        <begin position="1042"/>
        <end position="1103"/>
    </location>
</feature>
<reference evidence="4" key="2">
    <citation type="submission" date="2023-08" db="EMBL/GenBank/DDBJ databases">
        <title>Identification and characterization of horizontal gene transfer across gut microbiota members of farm animals based on homology search.</title>
        <authorList>
            <person name="Schwarzerova J."/>
            <person name="Nykrynova M."/>
            <person name="Jureckova K."/>
            <person name="Cejkova D."/>
            <person name="Rychlik I."/>
        </authorList>
    </citation>
    <scope>NUCLEOTIDE SEQUENCE</scope>
    <source>
        <strain evidence="4">15_COKtk</strain>
    </source>
</reference>
<dbReference type="RefSeq" id="WP_289827260.1">
    <property type="nucleotide sequence ID" value="NZ_JAUEIR010000006.1"/>
</dbReference>
<evidence type="ECO:0000256" key="1">
    <source>
        <dbReference type="SAM" id="MobiDB-lite"/>
    </source>
</evidence>
<dbReference type="InterPro" id="IPR032675">
    <property type="entry name" value="LRR_dom_sf"/>
</dbReference>
<evidence type="ECO:0000313" key="4">
    <source>
        <dbReference type="EMBL" id="MDN0069560.1"/>
    </source>
</evidence>
<comment type="caution">
    <text evidence="4">The sequence shown here is derived from an EMBL/GenBank/DDBJ whole genome shotgun (WGS) entry which is preliminary data.</text>
</comment>
<dbReference type="Gene3D" id="3.80.10.10">
    <property type="entry name" value="Ribonuclease Inhibitor"/>
    <property type="match status" value="4"/>
</dbReference>
<accession>A0AAW7JYG9</accession>
<dbReference type="PANTHER" id="PTHR43308">
    <property type="entry name" value="OUTER MEMBRANE PROTEIN ALPHA-RELATED"/>
    <property type="match status" value="1"/>
</dbReference>
<keyword evidence="2" id="KW-0732">Signal</keyword>
<evidence type="ECO:0000313" key="5">
    <source>
        <dbReference type="Proteomes" id="UP001168505"/>
    </source>
</evidence>
<dbReference type="PANTHER" id="PTHR43308:SF1">
    <property type="entry name" value="OUTER MEMBRANE PROTEIN ALPHA"/>
    <property type="match status" value="1"/>
</dbReference>
<sequence>MQSVSFFRIRRALLAMLLACALSFVALAARVPQLAYADGPVYGLWLDSEDGSDVGKLVACDATGVETPGGVAPTWDEVTDLFVGRKTVPSYCFMRQYVGTEGVDYVEAPNIVSVTCLDSCTTLEEGAFVYTSDSDFHSLDKLESLTLSASTVNVDNYTFASMPEQAKVVVAQGNPHFALEGDALYRIINDDDLADYPLGFVNSGETELVRWRTATGELTPEDFRSNMTVIAPNAMIGAQVTSITLPDTVTCIGSYAFSDCPDLTYLYIPAKVEYLAYDNLERGDSYWTSGTITDGSLQVRYDVAENNASFKDIDGALYSRSGDWLFNWQFAEGTVTVPEETRGIGVCAFRGSAVTEVTLPEGVVSVSNLAFDSCASLTTVNIENPSGLSRNHLTYQSFGYGQSITINVPACAYDVSVDRILYNNESTENLKIVAQHVYGRLTDFVYAGMGEYTYTIVACDELGNVLSAVESLDPEAVTDLFIGVDIPDFAFAQDYWGNRSTLPHAGTIILTDGCTSVGEDLFGRDEDGYNRVPRLSKIRFESDPQLATRVFVDGQPISFEVGEGCTAYAAQDGALYSADMTELISWTAAEGTVEIPDTVKEIWPFAMSGSEAWGISVPEGVKTIGRSAFGDCYGLAWLELPASATEFPLDSGASADNPYLYVGDIVGESDKVRVTVASDNPFIMSDADGALYSKDGTHLLHWPAWTSRIEVSEGVTHIEAGALSGAYVEGSVEEIIFPSTLRAIGQTGVADLSGATLTFKAAEPPELAIVAIDVTGAREIHVPEGAADAYREALQELAGEGAKLPEIIDDVVAEEPEPDPVPTPDPDPAPEPEPPVTVPETEGGAVEVEPVPAGETATVVTEPDAGQEVRDVVVTDADGNKVEVAVGEDGNLTFEMPEGGVTVEVVFGCDGGELCATHAFADVDQTQWYHDPVDWAIEQEVFHGYDDGGFGPDDVLTREQAAAVLYNYLGGTEGSGGSGLSDVAEDWYTDAVNWAVENGVMTGYEGTGTFGVGEALTREQAAVVIMRLAAQLGLDTSARADLSAFPDADGVSPWAADALSWAVASGVINGVELEDGSRALEPGSVCTRSQVAAILMNWAQTSK</sequence>
<feature type="domain" description="SLH" evidence="3">
    <location>
        <begin position="916"/>
        <end position="979"/>
    </location>
</feature>
<dbReference type="AlphaFoldDB" id="A0AAW7JYG9"/>
<evidence type="ECO:0000259" key="3">
    <source>
        <dbReference type="PROSITE" id="PS51272"/>
    </source>
</evidence>
<feature type="domain" description="SLH" evidence="3">
    <location>
        <begin position="980"/>
        <end position="1039"/>
    </location>
</feature>
<dbReference type="Pfam" id="PF13306">
    <property type="entry name" value="LRR_5"/>
    <property type="match status" value="3"/>
</dbReference>
<feature type="chain" id="PRO_5043510403" evidence="2">
    <location>
        <begin position="29"/>
        <end position="1103"/>
    </location>
</feature>
<feature type="region of interest" description="Disordered" evidence="1">
    <location>
        <begin position="814"/>
        <end position="843"/>
    </location>
</feature>
<gene>
    <name evidence="4" type="ORF">QVN40_07580</name>
</gene>
<name>A0AAW7JYG9_9ACTN</name>
<organism evidence="4 5">
    <name type="scientific">Collinsella ihumii</name>
    <dbReference type="NCBI Taxonomy" id="1720204"/>
    <lineage>
        <taxon>Bacteria</taxon>
        <taxon>Bacillati</taxon>
        <taxon>Actinomycetota</taxon>
        <taxon>Coriobacteriia</taxon>
        <taxon>Coriobacteriales</taxon>
        <taxon>Coriobacteriaceae</taxon>
        <taxon>Collinsella</taxon>
    </lineage>
</organism>
<feature type="signal peptide" evidence="2">
    <location>
        <begin position="1"/>
        <end position="28"/>
    </location>
</feature>
<dbReference type="InterPro" id="IPR026906">
    <property type="entry name" value="LRR_5"/>
</dbReference>